<evidence type="ECO:0000259" key="3">
    <source>
        <dbReference type="Pfam" id="PF13649"/>
    </source>
</evidence>
<dbReference type="PANTHER" id="PTHR43861">
    <property type="entry name" value="TRANS-ACONITATE 2-METHYLTRANSFERASE-RELATED"/>
    <property type="match status" value="1"/>
</dbReference>
<proteinExistence type="predicted"/>
<dbReference type="GO" id="GO:0008168">
    <property type="term" value="F:methyltransferase activity"/>
    <property type="evidence" value="ECO:0007669"/>
    <property type="project" value="UniProtKB-KW"/>
</dbReference>
<evidence type="ECO:0000313" key="4">
    <source>
        <dbReference type="EMBL" id="PAB59449.1"/>
    </source>
</evidence>
<dbReference type="InterPro" id="IPR029063">
    <property type="entry name" value="SAM-dependent_MTases_sf"/>
</dbReference>
<dbReference type="GO" id="GO:0032259">
    <property type="term" value="P:methylation"/>
    <property type="evidence" value="ECO:0007669"/>
    <property type="project" value="UniProtKB-KW"/>
</dbReference>
<reference evidence="4 5" key="1">
    <citation type="submission" date="2017-06" db="EMBL/GenBank/DDBJ databases">
        <title>Draft genome sequence of anaerobic fermentative bacterium Anaeromicrobium sediminis DY2726D isolated from West Pacific Ocean sediments.</title>
        <authorList>
            <person name="Zeng X."/>
        </authorList>
    </citation>
    <scope>NUCLEOTIDE SEQUENCE [LARGE SCALE GENOMIC DNA]</scope>
    <source>
        <strain evidence="4 5">DY2726D</strain>
    </source>
</reference>
<dbReference type="Proteomes" id="UP000216024">
    <property type="component" value="Unassembled WGS sequence"/>
</dbReference>
<dbReference type="Pfam" id="PF13649">
    <property type="entry name" value="Methyltransf_25"/>
    <property type="match status" value="1"/>
</dbReference>
<dbReference type="SUPFAM" id="SSF53335">
    <property type="entry name" value="S-adenosyl-L-methionine-dependent methyltransferases"/>
    <property type="match status" value="1"/>
</dbReference>
<name>A0A267MIP9_9FIRM</name>
<gene>
    <name evidence="4" type="ORF">CCE28_09540</name>
</gene>
<sequence>MRAYSAFSLVYDTLMEDVDYIGWADYIEKVFEKEQIKPVNMAELACGTGNLTNILANRGYHLLGTDISSDMLFIAREKSIEGSGSITYLQQDMKEMSLPTELDAILCVCDGFNYILDHEDLEGVFANVKNHIKKDGLFMFDISSHYKLKNILGNNTYAENYDEVSYIWENYYDEEESICDFDLTIFVKEDELYRKFEEKHSQRAYRIDEITEILKNAGFSSINTYDGYSFNNPREESERISFICR</sequence>
<dbReference type="CDD" id="cd02440">
    <property type="entry name" value="AdoMet_MTases"/>
    <property type="match status" value="1"/>
</dbReference>
<dbReference type="Gene3D" id="2.20.25.110">
    <property type="entry name" value="S-adenosyl-L-methionine-dependent methyltransferases"/>
    <property type="match status" value="1"/>
</dbReference>
<dbReference type="Gene3D" id="3.40.50.150">
    <property type="entry name" value="Vaccinia Virus protein VP39"/>
    <property type="match status" value="1"/>
</dbReference>
<dbReference type="AlphaFoldDB" id="A0A267MIP9"/>
<keyword evidence="1 4" id="KW-0489">Methyltransferase</keyword>
<evidence type="ECO:0000256" key="2">
    <source>
        <dbReference type="ARBA" id="ARBA00022679"/>
    </source>
</evidence>
<keyword evidence="5" id="KW-1185">Reference proteome</keyword>
<dbReference type="OrthoDB" id="9811589at2"/>
<dbReference type="RefSeq" id="WP_095133339.1">
    <property type="nucleotide sequence ID" value="NZ_NIBG01000007.1"/>
</dbReference>
<protein>
    <submittedName>
        <fullName evidence="4">Methyltransferase</fullName>
    </submittedName>
</protein>
<accession>A0A267MIP9</accession>
<feature type="domain" description="Methyltransferase" evidence="3">
    <location>
        <begin position="43"/>
        <end position="136"/>
    </location>
</feature>
<dbReference type="EMBL" id="NIBG01000007">
    <property type="protein sequence ID" value="PAB59449.1"/>
    <property type="molecule type" value="Genomic_DNA"/>
</dbReference>
<dbReference type="PANTHER" id="PTHR43861:SF1">
    <property type="entry name" value="TRANS-ACONITATE 2-METHYLTRANSFERASE"/>
    <property type="match status" value="1"/>
</dbReference>
<evidence type="ECO:0000313" key="5">
    <source>
        <dbReference type="Proteomes" id="UP000216024"/>
    </source>
</evidence>
<dbReference type="InterPro" id="IPR041698">
    <property type="entry name" value="Methyltransf_25"/>
</dbReference>
<keyword evidence="2 4" id="KW-0808">Transferase</keyword>
<organism evidence="4 5">
    <name type="scientific">Anaeromicrobium sediminis</name>
    <dbReference type="NCBI Taxonomy" id="1478221"/>
    <lineage>
        <taxon>Bacteria</taxon>
        <taxon>Bacillati</taxon>
        <taxon>Bacillota</taxon>
        <taxon>Clostridia</taxon>
        <taxon>Peptostreptococcales</taxon>
        <taxon>Thermotaleaceae</taxon>
        <taxon>Anaeromicrobium</taxon>
    </lineage>
</organism>
<comment type="caution">
    <text evidence="4">The sequence shown here is derived from an EMBL/GenBank/DDBJ whole genome shotgun (WGS) entry which is preliminary data.</text>
</comment>
<evidence type="ECO:0000256" key="1">
    <source>
        <dbReference type="ARBA" id="ARBA00022603"/>
    </source>
</evidence>